<evidence type="ECO:0000313" key="2">
    <source>
        <dbReference type="EMBL" id="MBB3094469.1"/>
    </source>
</evidence>
<evidence type="ECO:0000313" key="3">
    <source>
        <dbReference type="Proteomes" id="UP000590749"/>
    </source>
</evidence>
<reference evidence="2 3" key="1">
    <citation type="submission" date="2020-08" db="EMBL/GenBank/DDBJ databases">
        <title>Genomic Encyclopedia of Type Strains, Phase III (KMG-III): the genomes of soil and plant-associated and newly described type strains.</title>
        <authorList>
            <person name="Whitman W."/>
        </authorList>
    </citation>
    <scope>NUCLEOTIDE SEQUENCE [LARGE SCALE GENOMIC DNA]</scope>
    <source>
        <strain evidence="2 3">CECT 3287</strain>
    </source>
</reference>
<protein>
    <submittedName>
        <fullName evidence="2">Uncharacterized protein</fullName>
    </submittedName>
</protein>
<gene>
    <name evidence="2" type="ORF">FHR83_002121</name>
</gene>
<feature type="transmembrane region" description="Helical" evidence="1">
    <location>
        <begin position="6"/>
        <end position="24"/>
    </location>
</feature>
<keyword evidence="1" id="KW-1133">Transmembrane helix</keyword>
<comment type="caution">
    <text evidence="2">The sequence shown here is derived from an EMBL/GenBank/DDBJ whole genome shotgun (WGS) entry which is preliminary data.</text>
</comment>
<dbReference type="EMBL" id="JACHXF010000003">
    <property type="protein sequence ID" value="MBB3094469.1"/>
    <property type="molecule type" value="Genomic_DNA"/>
</dbReference>
<sequence length="34" mass="3942">MIKQHKALTVSVVVLVVLAGFGLINRYRRREFRA</sequence>
<keyword evidence="1" id="KW-0812">Transmembrane</keyword>
<keyword evidence="3" id="KW-1185">Reference proteome</keyword>
<organism evidence="2 3">
    <name type="scientific">Actinoplanes campanulatus</name>
    <dbReference type="NCBI Taxonomy" id="113559"/>
    <lineage>
        <taxon>Bacteria</taxon>
        <taxon>Bacillati</taxon>
        <taxon>Actinomycetota</taxon>
        <taxon>Actinomycetes</taxon>
        <taxon>Micromonosporales</taxon>
        <taxon>Micromonosporaceae</taxon>
        <taxon>Actinoplanes</taxon>
    </lineage>
</organism>
<name>A0A7W5AET9_9ACTN</name>
<accession>A0A7W5AET9</accession>
<dbReference type="Proteomes" id="UP000590749">
    <property type="component" value="Unassembled WGS sequence"/>
</dbReference>
<keyword evidence="1" id="KW-0472">Membrane</keyword>
<proteinExistence type="predicted"/>
<evidence type="ECO:0000256" key="1">
    <source>
        <dbReference type="SAM" id="Phobius"/>
    </source>
</evidence>
<dbReference type="AlphaFoldDB" id="A0A7W5AET9"/>